<dbReference type="EMBL" id="ATHL01000085">
    <property type="protein sequence ID" value="EQB13863.1"/>
    <property type="molecule type" value="Genomic_DNA"/>
</dbReference>
<organism evidence="1 2">
    <name type="scientific">Novosphingobium lindaniclasticum LE124</name>
    <dbReference type="NCBI Taxonomy" id="1096930"/>
    <lineage>
        <taxon>Bacteria</taxon>
        <taxon>Pseudomonadati</taxon>
        <taxon>Pseudomonadota</taxon>
        <taxon>Alphaproteobacteria</taxon>
        <taxon>Sphingomonadales</taxon>
        <taxon>Sphingomonadaceae</taxon>
        <taxon>Novosphingobium</taxon>
    </lineage>
</organism>
<dbReference type="Pfam" id="PF02586">
    <property type="entry name" value="SRAP"/>
    <property type="match status" value="1"/>
</dbReference>
<dbReference type="Gene3D" id="3.90.1680.10">
    <property type="entry name" value="SOS response associated peptidase-like"/>
    <property type="match status" value="1"/>
</dbReference>
<proteinExistence type="predicted"/>
<dbReference type="Proteomes" id="UP000015527">
    <property type="component" value="Unassembled WGS sequence"/>
</dbReference>
<sequence>MPAAIRSNAMCNRARFKGEPETLFGSVAELFRERPRDNHFDPQELRPKGRAYVVREQDGIRGWDVMSWDVLGGKGAWPLTNVRNLGAPQWQRLAEDPKNRCIVPLTEFCEFTPDKHDLGDGKPPLKGEVWFSVTDQPVFAVAGFWQHTEIGDAFAMVTCDANALVQPVHPKAMVTILGPSDIDTWLGGSYAEIAALQRPFDETRMRVRGPVFPTRRDER</sequence>
<evidence type="ECO:0008006" key="3">
    <source>
        <dbReference type="Google" id="ProtNLM"/>
    </source>
</evidence>
<dbReference type="GO" id="GO:0106300">
    <property type="term" value="P:protein-DNA covalent cross-linking repair"/>
    <property type="evidence" value="ECO:0007669"/>
    <property type="project" value="InterPro"/>
</dbReference>
<reference evidence="1 2" key="1">
    <citation type="journal article" date="2013" name="Genome Announc.">
        <title>Genome Sequence of Novosphingobium lindaniclasticum LE124T, Isolated from a Hexachlorocyclohexane Dumpsite.</title>
        <authorList>
            <person name="Saxena A."/>
            <person name="Nayyar N."/>
            <person name="Sangwan N."/>
            <person name="Kumari R."/>
            <person name="Khurana J.P."/>
            <person name="Lal R."/>
        </authorList>
    </citation>
    <scope>NUCLEOTIDE SEQUENCE [LARGE SCALE GENOMIC DNA]</scope>
    <source>
        <strain evidence="1 2">LE124</strain>
    </source>
</reference>
<gene>
    <name evidence="1" type="ORF">L284_13710</name>
</gene>
<name>T0HNZ4_9SPHN</name>
<evidence type="ECO:0000313" key="1">
    <source>
        <dbReference type="EMBL" id="EQB13863.1"/>
    </source>
</evidence>
<evidence type="ECO:0000313" key="2">
    <source>
        <dbReference type="Proteomes" id="UP000015527"/>
    </source>
</evidence>
<dbReference type="InterPro" id="IPR003738">
    <property type="entry name" value="SRAP"/>
</dbReference>
<accession>T0HNZ4</accession>
<comment type="caution">
    <text evidence="1">The sequence shown here is derived from an EMBL/GenBank/DDBJ whole genome shotgun (WGS) entry which is preliminary data.</text>
</comment>
<dbReference type="PATRIC" id="fig|1096930.3.peg.2733"/>
<keyword evidence="2" id="KW-1185">Reference proteome</keyword>
<dbReference type="SUPFAM" id="SSF143081">
    <property type="entry name" value="BB1717-like"/>
    <property type="match status" value="1"/>
</dbReference>
<dbReference type="eggNOG" id="COG2135">
    <property type="taxonomic scope" value="Bacteria"/>
</dbReference>
<dbReference type="AlphaFoldDB" id="T0HNZ4"/>
<dbReference type="InterPro" id="IPR036590">
    <property type="entry name" value="SRAP-like"/>
</dbReference>
<protein>
    <recommendedName>
        <fullName evidence="3">DUF159 family protein</fullName>
    </recommendedName>
</protein>
<dbReference type="GO" id="GO:0003697">
    <property type="term" value="F:single-stranded DNA binding"/>
    <property type="evidence" value="ECO:0007669"/>
    <property type="project" value="InterPro"/>
</dbReference>